<keyword evidence="2" id="KW-0689">Ribosomal protein</keyword>
<proteinExistence type="predicted"/>
<gene>
    <name evidence="2" type="ORF">BN1044_04346</name>
</gene>
<reference evidence="2 3" key="1">
    <citation type="submission" date="2016-09" db="EMBL/GenBank/DDBJ databases">
        <authorList>
            <person name="Capua I."/>
            <person name="De Benedictis P."/>
            <person name="Joannis T."/>
            <person name="Lombin L.H."/>
            <person name="Cattoli G."/>
        </authorList>
    </citation>
    <scope>NUCLEOTIDE SEQUENCE [LARGE SCALE GENOMIC DNA]</scope>
    <source>
        <strain evidence="2 3">GB001</strain>
    </source>
</reference>
<dbReference type="CDD" id="cd04301">
    <property type="entry name" value="NAT_SF"/>
    <property type="match status" value="1"/>
</dbReference>
<dbReference type="STRING" id="569.A6V27_17170"/>
<dbReference type="RefSeq" id="WP_072310435.1">
    <property type="nucleotide sequence ID" value="NZ_FMIQ01000081.1"/>
</dbReference>
<keyword evidence="2" id="KW-0687">Ribonucleoprotein</keyword>
<dbReference type="Pfam" id="PF00583">
    <property type="entry name" value="Acetyltransf_1"/>
    <property type="match status" value="1"/>
</dbReference>
<feature type="domain" description="N-acetyltransferase" evidence="1">
    <location>
        <begin position="5"/>
        <end position="155"/>
    </location>
</feature>
<evidence type="ECO:0000313" key="3">
    <source>
        <dbReference type="Proteomes" id="UP000094844"/>
    </source>
</evidence>
<dbReference type="InterPro" id="IPR016181">
    <property type="entry name" value="Acyl_CoA_acyltransferase"/>
</dbReference>
<organism evidence="2 3">
    <name type="scientific">Hafnia alvei</name>
    <dbReference type="NCBI Taxonomy" id="569"/>
    <lineage>
        <taxon>Bacteria</taxon>
        <taxon>Pseudomonadati</taxon>
        <taxon>Pseudomonadota</taxon>
        <taxon>Gammaproteobacteria</taxon>
        <taxon>Enterobacterales</taxon>
        <taxon>Hafniaceae</taxon>
        <taxon>Hafnia</taxon>
    </lineage>
</organism>
<dbReference type="PROSITE" id="PS51186">
    <property type="entry name" value="GNAT"/>
    <property type="match status" value="1"/>
</dbReference>
<accession>A0A1C6Z711</accession>
<dbReference type="EMBL" id="FMIQ01000081">
    <property type="protein sequence ID" value="SCM54835.1"/>
    <property type="molecule type" value="Genomic_DNA"/>
</dbReference>
<evidence type="ECO:0000259" key="1">
    <source>
        <dbReference type="PROSITE" id="PS51186"/>
    </source>
</evidence>
<dbReference type="SUPFAM" id="SSF55729">
    <property type="entry name" value="Acyl-CoA N-acyltransferases (Nat)"/>
    <property type="match status" value="1"/>
</dbReference>
<dbReference type="AlphaFoldDB" id="A0A1C6Z711"/>
<dbReference type="Gene3D" id="3.40.630.30">
    <property type="match status" value="1"/>
</dbReference>
<dbReference type="GO" id="GO:0016747">
    <property type="term" value="F:acyltransferase activity, transferring groups other than amino-acyl groups"/>
    <property type="evidence" value="ECO:0007669"/>
    <property type="project" value="InterPro"/>
</dbReference>
<protein>
    <submittedName>
        <fullName evidence="2">Ribosomal protein S18 acetylase RimI</fullName>
    </submittedName>
</protein>
<dbReference type="GO" id="GO:0005840">
    <property type="term" value="C:ribosome"/>
    <property type="evidence" value="ECO:0007669"/>
    <property type="project" value="UniProtKB-KW"/>
</dbReference>
<name>A0A1C6Z711_HAFAL</name>
<dbReference type="Proteomes" id="UP000094844">
    <property type="component" value="Unassembled WGS sequence"/>
</dbReference>
<sequence length="175" mass="20594">MFSITRIGKMDNPLYKSVDELYESAFPYHEKRDERAKQAALDNQKYHLNAWHHDNVFVGFIGYWKFKDYVYIEHLAINPSLRSQGYGKKVLECFMSQPPQTILEIDPLTTEIANRRLRFYQSLGFVENSYSHTHPSYHSEINDHELVVLSSKKIITNSQYVTFLNDLQNVVMILN</sequence>
<dbReference type="InterPro" id="IPR000182">
    <property type="entry name" value="GNAT_dom"/>
</dbReference>
<evidence type="ECO:0000313" key="2">
    <source>
        <dbReference type="EMBL" id="SCM54835.1"/>
    </source>
</evidence>
<dbReference type="OrthoDB" id="9127144at2"/>